<proteinExistence type="predicted"/>
<dbReference type="EMBL" id="NTYW01000025">
    <property type="protein sequence ID" value="PES34782.1"/>
    <property type="molecule type" value="Genomic_DNA"/>
</dbReference>
<dbReference type="Proteomes" id="UP000220341">
    <property type="component" value="Unassembled WGS sequence"/>
</dbReference>
<protein>
    <submittedName>
        <fullName evidence="1">Uncharacterized protein</fullName>
    </submittedName>
</protein>
<organism evidence="1 2">
    <name type="scientific">Priestia megaterium</name>
    <name type="common">Bacillus megaterium</name>
    <dbReference type="NCBI Taxonomy" id="1404"/>
    <lineage>
        <taxon>Bacteria</taxon>
        <taxon>Bacillati</taxon>
        <taxon>Bacillota</taxon>
        <taxon>Bacilli</taxon>
        <taxon>Bacillales</taxon>
        <taxon>Bacillaceae</taxon>
        <taxon>Priestia</taxon>
    </lineage>
</organism>
<dbReference type="AlphaFoldDB" id="A0AAE5UAS9"/>
<comment type="caution">
    <text evidence="1">The sequence shown here is derived from an EMBL/GenBank/DDBJ whole genome shotgun (WGS) entry which is preliminary data.</text>
</comment>
<reference evidence="1 2" key="1">
    <citation type="submission" date="2017-09" db="EMBL/GenBank/DDBJ databases">
        <title>Large-scale bioinformatics analysis of Bacillus genomes uncovers conserved roles of natural products in bacterial physiology.</title>
        <authorList>
            <consortium name="Agbiome Team Llc"/>
            <person name="Bleich R.M."/>
            <person name="Kirk G.J."/>
            <person name="Santa Maria K.C."/>
            <person name="Allen S.E."/>
            <person name="Farag S."/>
            <person name="Shank E.A."/>
            <person name="Bowers A."/>
        </authorList>
    </citation>
    <scope>NUCLEOTIDE SEQUENCE [LARGE SCALE GENOMIC DNA]</scope>
    <source>
        <strain evidence="1 2">AFS003013</strain>
    </source>
</reference>
<evidence type="ECO:0000313" key="2">
    <source>
        <dbReference type="Proteomes" id="UP000220341"/>
    </source>
</evidence>
<sequence>MLKNKLKMFKVDYSILKNGKIVKGFIVIQSVKDAEIIVKSAKMDISTKERVFIQDVKILRFKSIS</sequence>
<dbReference type="RefSeq" id="WP_098278529.1">
    <property type="nucleotide sequence ID" value="NZ_NTYW01000025.1"/>
</dbReference>
<evidence type="ECO:0000313" key="1">
    <source>
        <dbReference type="EMBL" id="PES34782.1"/>
    </source>
</evidence>
<accession>A0AAE5UAS9</accession>
<gene>
    <name evidence="1" type="ORF">CN497_19420</name>
</gene>
<name>A0AAE5UAS9_PRIMG</name>